<dbReference type="KEGG" id="phu:Phum_PHUM056170"/>
<proteinExistence type="inferred from homology"/>
<dbReference type="InterPro" id="IPR048538">
    <property type="entry name" value="Rrn7_cyclin_C"/>
</dbReference>
<dbReference type="GO" id="GO:0042790">
    <property type="term" value="P:nucleolar large rRNA transcription by RNA polymerase I"/>
    <property type="evidence" value="ECO:0007669"/>
    <property type="project" value="TreeGrafter"/>
</dbReference>
<dbReference type="FunCoup" id="E0VBB5">
    <property type="interactions" value="434"/>
</dbReference>
<dbReference type="Proteomes" id="UP000009046">
    <property type="component" value="Unassembled WGS sequence"/>
</dbReference>
<dbReference type="InParanoid" id="E0VBB5"/>
<feature type="domain" description="Rrn7/TAF1B C-terminal cyclin" evidence="10">
    <location>
        <begin position="310"/>
        <end position="419"/>
    </location>
</feature>
<evidence type="ECO:0000313" key="11">
    <source>
        <dbReference type="EMBL" id="EEB10671.1"/>
    </source>
</evidence>
<dbReference type="PANTHER" id="PTHR31576:SF2">
    <property type="entry name" value="TATA BOX-BINDING PROTEIN-ASSOCIATED FACTOR RNA POLYMERASE I SUBUNIT B"/>
    <property type="match status" value="1"/>
</dbReference>
<dbReference type="PANTHER" id="PTHR31576">
    <property type="entry name" value="TATA BOX-BINDING PROTEIN-ASSOCIATED FACTOR RNA POLYMERASE I SUBUNIT B"/>
    <property type="match status" value="1"/>
</dbReference>
<keyword evidence="8" id="KW-0804">Transcription</keyword>
<dbReference type="CTD" id="8239060"/>
<evidence type="ECO:0000313" key="12">
    <source>
        <dbReference type="EnsemblMetazoa" id="PHUM056170-PA"/>
    </source>
</evidence>
<keyword evidence="7" id="KW-0238">DNA-binding</keyword>
<comment type="subcellular location">
    <subcellularLocation>
        <location evidence="1">Nucleus</location>
        <location evidence="1">Nucleolus</location>
    </subcellularLocation>
</comment>
<dbReference type="InterPro" id="IPR033599">
    <property type="entry name" value="TAF1B/Rrn7"/>
</dbReference>
<dbReference type="EMBL" id="DS235023">
    <property type="protein sequence ID" value="EEB10671.1"/>
    <property type="molecule type" value="Genomic_DNA"/>
</dbReference>
<dbReference type="EnsemblMetazoa" id="PHUM056170-RA">
    <property type="protein sequence ID" value="PHUM056170-PA"/>
    <property type="gene ID" value="PHUM056170"/>
</dbReference>
<evidence type="ECO:0000256" key="3">
    <source>
        <dbReference type="ARBA" id="ARBA00022723"/>
    </source>
</evidence>
<evidence type="ECO:0000313" key="13">
    <source>
        <dbReference type="Proteomes" id="UP000009046"/>
    </source>
</evidence>
<evidence type="ECO:0000256" key="9">
    <source>
        <dbReference type="ARBA" id="ARBA00023242"/>
    </source>
</evidence>
<dbReference type="STRING" id="121224.E0VBB5"/>
<dbReference type="RefSeq" id="XP_002423409.1">
    <property type="nucleotide sequence ID" value="XM_002423364.1"/>
</dbReference>
<dbReference type="GeneID" id="8239060"/>
<dbReference type="Pfam" id="PF20645">
    <property type="entry name" value="Rrn7_cyclin_C"/>
    <property type="match status" value="1"/>
</dbReference>
<reference evidence="12" key="3">
    <citation type="submission" date="2020-05" db="UniProtKB">
        <authorList>
            <consortium name="EnsemblMetazoa"/>
        </authorList>
    </citation>
    <scope>IDENTIFICATION</scope>
    <source>
        <strain evidence="12">USDA</strain>
    </source>
</reference>
<name>E0VBB5_PEDHC</name>
<evidence type="ECO:0000259" key="10">
    <source>
        <dbReference type="Pfam" id="PF20645"/>
    </source>
</evidence>
<protein>
    <recommendedName>
        <fullName evidence="10">Rrn7/TAF1B C-terminal cyclin domain-containing protein</fullName>
    </recommendedName>
</protein>
<dbReference type="GO" id="GO:0005668">
    <property type="term" value="C:RNA polymerase transcription factor SL1 complex"/>
    <property type="evidence" value="ECO:0007669"/>
    <property type="project" value="TreeGrafter"/>
</dbReference>
<accession>E0VBB5</accession>
<dbReference type="GO" id="GO:0070860">
    <property type="term" value="C:RNA polymerase I core factor complex"/>
    <property type="evidence" value="ECO:0007669"/>
    <property type="project" value="InterPro"/>
</dbReference>
<keyword evidence="6" id="KW-0805">Transcription regulation</keyword>
<dbReference type="OrthoDB" id="10069252at2759"/>
<organism>
    <name type="scientific">Pediculus humanus subsp. corporis</name>
    <name type="common">Body louse</name>
    <dbReference type="NCBI Taxonomy" id="121224"/>
    <lineage>
        <taxon>Eukaryota</taxon>
        <taxon>Metazoa</taxon>
        <taxon>Ecdysozoa</taxon>
        <taxon>Arthropoda</taxon>
        <taxon>Hexapoda</taxon>
        <taxon>Insecta</taxon>
        <taxon>Pterygota</taxon>
        <taxon>Neoptera</taxon>
        <taxon>Paraneoptera</taxon>
        <taxon>Psocodea</taxon>
        <taxon>Troctomorpha</taxon>
        <taxon>Phthiraptera</taxon>
        <taxon>Anoplura</taxon>
        <taxon>Pediculidae</taxon>
        <taxon>Pediculus</taxon>
    </lineage>
</organism>
<dbReference type="GO" id="GO:0001164">
    <property type="term" value="F:RNA polymerase I core promoter sequence-specific DNA binding"/>
    <property type="evidence" value="ECO:0007669"/>
    <property type="project" value="InterPro"/>
</dbReference>
<dbReference type="AlphaFoldDB" id="E0VBB5"/>
<sequence>MLKCDVCKNESFEKFDGYMYCTECHTQSQEYIEQEFEFHGATFVKSRPSKKVNKSSKNNTTVIEGTWTSWEAFNYILYGMTKELSDCFPLPSEFQSLVLKLWAAYLKACNVAFTSKYSETKPKLQFDKIVSELESNDYEAHLSQSMLSQQSLENETLESLGRSTLIDDDDDDNKSMSLYNKKNKKLLKQVLDDDEYVLYKQSLKSNRDKINAKGQSKNSIKSMGKNKLLSILHLALLMSKSKIQLCDLFRESHLSFAKVTHFLPENYKFSKRDVGYIEIVSDTLMPTHFKQRYLTSKLANLIGIKEIYSPNMSSLVQRYCKDLNLPGKISKLSKIIVEKFVPKVFEPKSSSSSSVPSYEACAIASILFIMKLLFGLNDRTEIFLTDLAENINRTVTKSKVLFVFERWQKFIECRKVLLKEYHYPTHEQLERGELKSSKMFLNALYRESKDDFRESRFIPYKKYYMDGDLISNIKSMLSEILEPIEIDSINFQPSLTPQTSHLNAIILSFKSCKIDFTFNPRNYVKILEKDENFESVINKLRFYKDFVNKDNEMEIGSKRIGSPSSNYWIYHDVDIKRISHCDFEGHFLNFTPKNFQWLTIECSRMIEMKIRDVYGELMTLEKFFITKK</sequence>
<dbReference type="OMA" id="CNTQSQE"/>
<reference evidence="11" key="1">
    <citation type="submission" date="2007-04" db="EMBL/GenBank/DDBJ databases">
        <title>Annotation of Pediculus humanus corporis strain USDA.</title>
        <authorList>
            <person name="Kirkness E."/>
            <person name="Hannick L."/>
            <person name="Hass B."/>
            <person name="Bruggner R."/>
            <person name="Lawson D."/>
            <person name="Bidwell S."/>
            <person name="Joardar V."/>
            <person name="Caler E."/>
            <person name="Walenz B."/>
            <person name="Inman J."/>
            <person name="Schobel S."/>
            <person name="Galinsky K."/>
            <person name="Amedeo P."/>
            <person name="Strausberg R."/>
        </authorList>
    </citation>
    <scope>NUCLEOTIDE SEQUENCE</scope>
    <source>
        <strain evidence="11">USDA</strain>
    </source>
</reference>
<gene>
    <name evidence="12" type="primary">8239060</name>
    <name evidence="11" type="ORF">Phum_PHUM056170</name>
</gene>
<dbReference type="HOGENOM" id="CLU_017937_0_0_1"/>
<dbReference type="eggNOG" id="ENOG502QVGU">
    <property type="taxonomic scope" value="Eukaryota"/>
</dbReference>
<dbReference type="VEuPathDB" id="VectorBase:PHUM056170"/>
<evidence type="ECO:0000256" key="8">
    <source>
        <dbReference type="ARBA" id="ARBA00023163"/>
    </source>
</evidence>
<dbReference type="EMBL" id="AAZO01000658">
    <property type="status" value="NOT_ANNOTATED_CDS"/>
    <property type="molecule type" value="Genomic_DNA"/>
</dbReference>
<comment type="similarity">
    <text evidence="2">Belongs to the RRN7/TAF1B family.</text>
</comment>
<reference evidence="11" key="2">
    <citation type="submission" date="2007-04" db="EMBL/GenBank/DDBJ databases">
        <title>The genome of the human body louse.</title>
        <authorList>
            <consortium name="The Human Body Louse Genome Consortium"/>
            <person name="Kirkness E."/>
            <person name="Walenz B."/>
            <person name="Hass B."/>
            <person name="Bruggner R."/>
            <person name="Strausberg R."/>
        </authorList>
    </citation>
    <scope>NUCLEOTIDE SEQUENCE</scope>
    <source>
        <strain evidence="11">USDA</strain>
    </source>
</reference>
<keyword evidence="3" id="KW-0479">Metal-binding</keyword>
<keyword evidence="9" id="KW-0539">Nucleus</keyword>
<evidence type="ECO:0000256" key="1">
    <source>
        <dbReference type="ARBA" id="ARBA00004604"/>
    </source>
</evidence>
<evidence type="ECO:0000256" key="6">
    <source>
        <dbReference type="ARBA" id="ARBA00023015"/>
    </source>
</evidence>
<evidence type="ECO:0000256" key="7">
    <source>
        <dbReference type="ARBA" id="ARBA00023125"/>
    </source>
</evidence>
<keyword evidence="5" id="KW-0862">Zinc</keyword>
<evidence type="ECO:0000256" key="5">
    <source>
        <dbReference type="ARBA" id="ARBA00022833"/>
    </source>
</evidence>
<keyword evidence="13" id="KW-1185">Reference proteome</keyword>
<dbReference type="GO" id="GO:0008270">
    <property type="term" value="F:zinc ion binding"/>
    <property type="evidence" value="ECO:0007669"/>
    <property type="project" value="UniProtKB-KW"/>
</dbReference>
<evidence type="ECO:0000256" key="2">
    <source>
        <dbReference type="ARBA" id="ARBA00006899"/>
    </source>
</evidence>
<keyword evidence="4" id="KW-0863">Zinc-finger</keyword>
<evidence type="ECO:0000256" key="4">
    <source>
        <dbReference type="ARBA" id="ARBA00022771"/>
    </source>
</evidence>